<dbReference type="SUPFAM" id="SSF56112">
    <property type="entry name" value="Protein kinase-like (PK-like)"/>
    <property type="match status" value="1"/>
</dbReference>
<name>A0A5B0X540_9GAMM</name>
<gene>
    <name evidence="6" type="ORF">F0M18_03275</name>
</gene>
<dbReference type="InterPro" id="IPR000719">
    <property type="entry name" value="Prot_kinase_dom"/>
</dbReference>
<dbReference type="CDD" id="cd14014">
    <property type="entry name" value="STKc_PknB_like"/>
    <property type="match status" value="1"/>
</dbReference>
<dbReference type="InterPro" id="IPR011009">
    <property type="entry name" value="Kinase-like_dom_sf"/>
</dbReference>
<dbReference type="PANTHER" id="PTHR43289:SF6">
    <property type="entry name" value="SERINE_THREONINE-PROTEIN KINASE NEKL-3"/>
    <property type="match status" value="1"/>
</dbReference>
<keyword evidence="3 6" id="KW-0418">Kinase</keyword>
<evidence type="ECO:0000256" key="1">
    <source>
        <dbReference type="ARBA" id="ARBA00022679"/>
    </source>
</evidence>
<evidence type="ECO:0000259" key="5">
    <source>
        <dbReference type="PROSITE" id="PS50011"/>
    </source>
</evidence>
<accession>A0A5B0X540</accession>
<dbReference type="PROSITE" id="PS00108">
    <property type="entry name" value="PROTEIN_KINASE_ST"/>
    <property type="match status" value="1"/>
</dbReference>
<dbReference type="Proteomes" id="UP000323708">
    <property type="component" value="Unassembled WGS sequence"/>
</dbReference>
<keyword evidence="4" id="KW-0067">ATP-binding</keyword>
<dbReference type="RefSeq" id="WP_149609933.1">
    <property type="nucleotide sequence ID" value="NZ_VTUX01000001.1"/>
</dbReference>
<evidence type="ECO:0000313" key="7">
    <source>
        <dbReference type="Proteomes" id="UP000323708"/>
    </source>
</evidence>
<proteinExistence type="predicted"/>
<evidence type="ECO:0000313" key="6">
    <source>
        <dbReference type="EMBL" id="KAA1194464.1"/>
    </source>
</evidence>
<evidence type="ECO:0000256" key="4">
    <source>
        <dbReference type="ARBA" id="ARBA00022840"/>
    </source>
</evidence>
<sequence>MAENRIGPYTIVRLIKEGGQGKVYLGYDNRLRRKVAIKIDRLPAGVAARRRALAEARKAAHINSPYVVQVYDLIKSAGHIALVMEYVPGVDLESLLQRRKLSLSSILAVGADLSAALSALRQQRLVHGDLKAGNVLITLDGSVKLTDFGVARHLQDDQPGTSTSTAALTPEHLAGVPLDLRSDLFALGALLYRLLTGEHLLLRELNADPGSLTRREVDIRPRLPVDTDVPEALLVLINSLLRLDPGQRPQNTHPVRGTLRTLQRQQPLHCLQSLQREAAPYFRPESAVDVPLDIPRPLRRRGRSSLEYSVAGRLWQQLRRLRVSTRFALAGLVVAGVGVPLALALEERPVRVHFEAAQVRLLSHQDIPGQIDSEWLMDLVYAAVESELGPLHVSGSVRPRAYYASLAGVEPRHVINTALRCDEVICAFSVTRDGTDGFDYRQATFVPGLPESAWAAVVSENSRDLFR</sequence>
<dbReference type="PANTHER" id="PTHR43289">
    <property type="entry name" value="MITOGEN-ACTIVATED PROTEIN KINASE KINASE KINASE 20-RELATED"/>
    <property type="match status" value="1"/>
</dbReference>
<dbReference type="Pfam" id="PF00069">
    <property type="entry name" value="Pkinase"/>
    <property type="match status" value="1"/>
</dbReference>
<feature type="domain" description="Protein kinase" evidence="5">
    <location>
        <begin position="9"/>
        <end position="262"/>
    </location>
</feature>
<reference evidence="6 7" key="1">
    <citation type="submission" date="2019-09" db="EMBL/GenBank/DDBJ databases">
        <authorList>
            <person name="Chen X.-Y."/>
        </authorList>
    </citation>
    <scope>NUCLEOTIDE SEQUENCE [LARGE SCALE GENOMIC DNA]</scope>
    <source>
        <strain evidence="6 7">NY5</strain>
    </source>
</reference>
<dbReference type="GO" id="GO:0005524">
    <property type="term" value="F:ATP binding"/>
    <property type="evidence" value="ECO:0007669"/>
    <property type="project" value="UniProtKB-KW"/>
</dbReference>
<evidence type="ECO:0000256" key="2">
    <source>
        <dbReference type="ARBA" id="ARBA00022741"/>
    </source>
</evidence>
<dbReference type="EMBL" id="VTUX01000001">
    <property type="protein sequence ID" value="KAA1194464.1"/>
    <property type="molecule type" value="Genomic_DNA"/>
</dbReference>
<dbReference type="GO" id="GO:0004674">
    <property type="term" value="F:protein serine/threonine kinase activity"/>
    <property type="evidence" value="ECO:0007669"/>
    <property type="project" value="UniProtKB-KW"/>
</dbReference>
<dbReference type="PROSITE" id="PS50011">
    <property type="entry name" value="PROTEIN_KINASE_DOM"/>
    <property type="match status" value="1"/>
</dbReference>
<keyword evidence="6" id="KW-0723">Serine/threonine-protein kinase</keyword>
<dbReference type="Gene3D" id="1.10.510.10">
    <property type="entry name" value="Transferase(Phosphotransferase) domain 1"/>
    <property type="match status" value="1"/>
</dbReference>
<protein>
    <submittedName>
        <fullName evidence="6">Serine/threonine protein kinase</fullName>
    </submittedName>
</protein>
<keyword evidence="7" id="KW-1185">Reference proteome</keyword>
<organism evidence="6 7">
    <name type="scientific">Pseudohalioglobus sediminis</name>
    <dbReference type="NCBI Taxonomy" id="2606449"/>
    <lineage>
        <taxon>Bacteria</taxon>
        <taxon>Pseudomonadati</taxon>
        <taxon>Pseudomonadota</taxon>
        <taxon>Gammaproteobacteria</taxon>
        <taxon>Cellvibrionales</taxon>
        <taxon>Halieaceae</taxon>
        <taxon>Pseudohalioglobus</taxon>
    </lineage>
</organism>
<dbReference type="InterPro" id="IPR008271">
    <property type="entry name" value="Ser/Thr_kinase_AS"/>
</dbReference>
<comment type="caution">
    <text evidence="6">The sequence shown here is derived from an EMBL/GenBank/DDBJ whole genome shotgun (WGS) entry which is preliminary data.</text>
</comment>
<dbReference type="AlphaFoldDB" id="A0A5B0X540"/>
<dbReference type="SMART" id="SM00220">
    <property type="entry name" value="S_TKc"/>
    <property type="match status" value="1"/>
</dbReference>
<evidence type="ECO:0000256" key="3">
    <source>
        <dbReference type="ARBA" id="ARBA00022777"/>
    </source>
</evidence>
<dbReference type="Gene3D" id="3.30.200.20">
    <property type="entry name" value="Phosphorylase Kinase, domain 1"/>
    <property type="match status" value="1"/>
</dbReference>
<keyword evidence="2" id="KW-0547">Nucleotide-binding</keyword>
<keyword evidence="1" id="KW-0808">Transferase</keyword>